<protein>
    <submittedName>
        <fullName evidence="6">DUF1516 family protein</fullName>
    </submittedName>
</protein>
<dbReference type="InterPro" id="IPR010899">
    <property type="entry name" value="UPF0344"/>
</dbReference>
<organism evidence="6 9">
    <name type="scientific">Oenococcus sicerae</name>
    <dbReference type="NCBI Taxonomy" id="2203724"/>
    <lineage>
        <taxon>Bacteria</taxon>
        <taxon>Bacillati</taxon>
        <taxon>Bacillota</taxon>
        <taxon>Bacilli</taxon>
        <taxon>Lactobacillales</taxon>
        <taxon>Lactobacillaceae</taxon>
        <taxon>Oenococcus</taxon>
    </lineage>
</organism>
<dbReference type="RefSeq" id="WP_128686552.1">
    <property type="nucleotide sequence ID" value="NZ_CP029684.2"/>
</dbReference>
<proteinExistence type="predicted"/>
<evidence type="ECO:0000256" key="2">
    <source>
        <dbReference type="ARBA" id="ARBA00022692"/>
    </source>
</evidence>
<reference evidence="6" key="2">
    <citation type="submission" date="2019-01" db="EMBL/GenBank/DDBJ databases">
        <title>Oenococcus sicerae UCMA17102.</title>
        <authorList>
            <person name="Cousin F.J."/>
            <person name="Le Guellec R."/>
            <person name="Cretenet M."/>
        </authorList>
    </citation>
    <scope>NUCLEOTIDE SEQUENCE</scope>
    <source>
        <strain evidence="6">UCMA17102</strain>
    </source>
</reference>
<reference evidence="7" key="3">
    <citation type="submission" date="2020-01" db="EMBL/GenBank/DDBJ databases">
        <authorList>
            <person name="Cousin F.J."/>
            <person name="Le Guellec R."/>
            <person name="Cretenet M."/>
        </authorList>
    </citation>
    <scope>NUCLEOTIDE SEQUENCE</scope>
    <source>
        <strain evidence="7">UCMA 15228</strain>
    </source>
</reference>
<feature type="transmembrane region" description="Helical" evidence="5">
    <location>
        <begin position="6"/>
        <end position="27"/>
    </location>
</feature>
<keyword evidence="4 5" id="KW-0472">Membrane</keyword>
<reference evidence="7 8" key="1">
    <citation type="journal article" date="2019" name="Syst. Appl. Microbiol.">
        <title>Oenococcus sicerae sp. nov., isolated from French cider.</title>
        <authorList>
            <person name="Cousin F.J."/>
            <person name="Le Guellec R."/>
            <person name="Chagnot C."/>
            <person name="Goux D."/>
            <person name="Dalmasso M."/>
            <person name="Laplace J.M."/>
            <person name="Cretenet M."/>
        </authorList>
    </citation>
    <scope>NUCLEOTIDE SEQUENCE [LARGE SCALE GENOMIC DNA]</scope>
    <source>
        <strain evidence="7 8">UCMA 15228</strain>
    </source>
</reference>
<keyword evidence="8" id="KW-1185">Reference proteome</keyword>
<gene>
    <name evidence="7" type="ORF">DLJ48_05835</name>
    <name evidence="6" type="ORF">EVC35_08620</name>
</gene>
<name>A0AAJ1RCD5_9LACO</name>
<keyword evidence="2 5" id="KW-0812">Transmembrane</keyword>
<evidence type="ECO:0000313" key="9">
    <source>
        <dbReference type="Proteomes" id="UP001167919"/>
    </source>
</evidence>
<feature type="transmembrane region" description="Helical" evidence="5">
    <location>
        <begin position="63"/>
        <end position="82"/>
    </location>
</feature>
<accession>A0AAJ1RCD5</accession>
<evidence type="ECO:0000313" key="6">
    <source>
        <dbReference type="EMBL" id="MDN6901048.1"/>
    </source>
</evidence>
<evidence type="ECO:0000313" key="8">
    <source>
        <dbReference type="Proteomes" id="UP000286907"/>
    </source>
</evidence>
<dbReference type="EMBL" id="SDWY01000005">
    <property type="protein sequence ID" value="MDN6901048.1"/>
    <property type="molecule type" value="Genomic_DNA"/>
</dbReference>
<evidence type="ECO:0000256" key="5">
    <source>
        <dbReference type="SAM" id="Phobius"/>
    </source>
</evidence>
<dbReference type="Proteomes" id="UP000286907">
    <property type="component" value="Chromosome"/>
</dbReference>
<feature type="transmembrane region" description="Helical" evidence="5">
    <location>
        <begin position="89"/>
        <end position="113"/>
    </location>
</feature>
<dbReference type="Pfam" id="PF07457">
    <property type="entry name" value="DUF1516"/>
    <property type="match status" value="1"/>
</dbReference>
<evidence type="ECO:0000256" key="3">
    <source>
        <dbReference type="ARBA" id="ARBA00022989"/>
    </source>
</evidence>
<keyword evidence="1" id="KW-1003">Cell membrane</keyword>
<keyword evidence="3 5" id="KW-1133">Transmembrane helix</keyword>
<dbReference type="AlphaFoldDB" id="A0AAJ1RCD5"/>
<evidence type="ECO:0000256" key="4">
    <source>
        <dbReference type="ARBA" id="ARBA00023136"/>
    </source>
</evidence>
<dbReference type="Proteomes" id="UP001167919">
    <property type="component" value="Unassembled WGS sequence"/>
</dbReference>
<dbReference type="EMBL" id="CP029684">
    <property type="protein sequence ID" value="QAS70081.1"/>
    <property type="molecule type" value="Genomic_DNA"/>
</dbReference>
<evidence type="ECO:0000313" key="7">
    <source>
        <dbReference type="EMBL" id="QAS70081.1"/>
    </source>
</evidence>
<feature type="transmembrane region" description="Helical" evidence="5">
    <location>
        <begin position="39"/>
        <end position="57"/>
    </location>
</feature>
<evidence type="ECO:0000256" key="1">
    <source>
        <dbReference type="ARBA" id="ARBA00022475"/>
    </source>
</evidence>
<sequence length="114" mass="12188">MKIILAIHILSVISIAITATAALLVPLEQDKRLVLATRVIYLPLFISGLVLALKTVHAEPVLTIIKIAAALAFVAVLEITFARKINKKPAAIVLSIIALLFFLAAILGIMIIAN</sequence>